<dbReference type="InterPro" id="IPR018389">
    <property type="entry name" value="DctP_fam"/>
</dbReference>
<dbReference type="InterPro" id="IPR004682">
    <property type="entry name" value="TRAP_DctP"/>
</dbReference>
<evidence type="ECO:0000256" key="5">
    <source>
        <dbReference type="SAM" id="SignalP"/>
    </source>
</evidence>
<proteinExistence type="inferred from homology"/>
<comment type="similarity">
    <text evidence="2">Belongs to the bacterial solute-binding protein 7 family.</text>
</comment>
<keyword evidence="3" id="KW-0813">Transport</keyword>
<dbReference type="Pfam" id="PF03480">
    <property type="entry name" value="DctP"/>
    <property type="match status" value="1"/>
</dbReference>
<name>A0A4Y8MHA3_9BURK</name>
<dbReference type="EMBL" id="SNVI01000008">
    <property type="protein sequence ID" value="TFE36811.1"/>
    <property type="molecule type" value="Genomic_DNA"/>
</dbReference>
<dbReference type="NCBIfam" id="NF037995">
    <property type="entry name" value="TRAP_S1"/>
    <property type="match status" value="1"/>
</dbReference>
<accession>A0A4Y8MHA3</accession>
<evidence type="ECO:0000313" key="6">
    <source>
        <dbReference type="EMBL" id="TFE36811.1"/>
    </source>
</evidence>
<protein>
    <submittedName>
        <fullName evidence="6">TRAP transporter substrate-binding protein</fullName>
    </submittedName>
</protein>
<dbReference type="AlphaFoldDB" id="A0A4Y8MHA3"/>
<comment type="subcellular location">
    <subcellularLocation>
        <location evidence="1">Cell envelope</location>
    </subcellularLocation>
</comment>
<keyword evidence="4 5" id="KW-0732">Signal</keyword>
<reference evidence="6 7" key="1">
    <citation type="submission" date="2019-03" db="EMBL/GenBank/DDBJ databases">
        <title>Complete Genome Sequence of Paraburkholderia dipogonis ICMP 19430T, a Nitrogen-fixing Symbiont of the South African Invasive Legume Dipogon lignosus in New Zealand.</title>
        <authorList>
            <person name="De Meyer S.E."/>
        </authorList>
    </citation>
    <scope>NUCLEOTIDE SEQUENCE [LARGE SCALE GENOMIC DNA]</scope>
    <source>
        <strain evidence="6 7">ICMP 19430</strain>
    </source>
</reference>
<dbReference type="PIRSF" id="PIRSF006470">
    <property type="entry name" value="DctB"/>
    <property type="match status" value="1"/>
</dbReference>
<evidence type="ECO:0000313" key="7">
    <source>
        <dbReference type="Proteomes" id="UP000297385"/>
    </source>
</evidence>
<dbReference type="RefSeq" id="WP_134466732.1">
    <property type="nucleotide sequence ID" value="NZ_SNVI01000008.1"/>
</dbReference>
<dbReference type="GO" id="GO:0030288">
    <property type="term" value="C:outer membrane-bounded periplasmic space"/>
    <property type="evidence" value="ECO:0007669"/>
    <property type="project" value="InterPro"/>
</dbReference>
<comment type="caution">
    <text evidence="6">The sequence shown here is derived from an EMBL/GenBank/DDBJ whole genome shotgun (WGS) entry which is preliminary data.</text>
</comment>
<dbReference type="PANTHER" id="PTHR33376:SF4">
    <property type="entry name" value="SIALIC ACID-BINDING PERIPLASMIC PROTEIN SIAP"/>
    <property type="match status" value="1"/>
</dbReference>
<dbReference type="GO" id="GO:0055085">
    <property type="term" value="P:transmembrane transport"/>
    <property type="evidence" value="ECO:0007669"/>
    <property type="project" value="InterPro"/>
</dbReference>
<sequence>MPGFHTRRKFLAASAALPLFSIYKSAQAADFKLKLATGQDPEHPLNKRCQEAINRIAKATNNRVRIQLFPANQLGSDVSLLSQVRSGAVDLFDQSMAILATAVPAASIPNIPFAWNDYGQIWTAMDGQLGAHIRTEIAKAGLVTVGKAFDNGFRHVTTSGKSVKIPEDLRGLKIRVPPSPIVTSLFSSLGAGPTPIPSSDLYTALQTKVVDGQENSLSIIQTLRLYEVQKTCSLTAHVWDGFWMLANQRKWTQLPKEFQDIINAEFSTAAVQERSDLVTVEKQIRTTTLKSLTFETVDRPSFRRALAKTDFYTQWRTKIGPEGWSLLENASGKLA</sequence>
<gene>
    <name evidence="6" type="ORF">E2553_45030</name>
</gene>
<evidence type="ECO:0000256" key="4">
    <source>
        <dbReference type="ARBA" id="ARBA00022729"/>
    </source>
</evidence>
<feature type="chain" id="PRO_5021348912" evidence="5">
    <location>
        <begin position="29"/>
        <end position="335"/>
    </location>
</feature>
<feature type="signal peptide" evidence="5">
    <location>
        <begin position="1"/>
        <end position="28"/>
    </location>
</feature>
<dbReference type="NCBIfam" id="TIGR00787">
    <property type="entry name" value="dctP"/>
    <property type="match status" value="1"/>
</dbReference>
<dbReference type="Proteomes" id="UP000297385">
    <property type="component" value="Unassembled WGS sequence"/>
</dbReference>
<evidence type="ECO:0000256" key="3">
    <source>
        <dbReference type="ARBA" id="ARBA00022448"/>
    </source>
</evidence>
<evidence type="ECO:0000256" key="1">
    <source>
        <dbReference type="ARBA" id="ARBA00004196"/>
    </source>
</evidence>
<dbReference type="Gene3D" id="3.40.190.170">
    <property type="entry name" value="Bacterial extracellular solute-binding protein, family 7"/>
    <property type="match status" value="1"/>
</dbReference>
<dbReference type="InterPro" id="IPR038404">
    <property type="entry name" value="TRAP_DctP_sf"/>
</dbReference>
<evidence type="ECO:0000256" key="2">
    <source>
        <dbReference type="ARBA" id="ARBA00009023"/>
    </source>
</evidence>
<dbReference type="PANTHER" id="PTHR33376">
    <property type="match status" value="1"/>
</dbReference>
<organism evidence="6 7">
    <name type="scientific">Paraburkholderia dipogonis</name>
    <dbReference type="NCBI Taxonomy" id="1211383"/>
    <lineage>
        <taxon>Bacteria</taxon>
        <taxon>Pseudomonadati</taxon>
        <taxon>Pseudomonadota</taxon>
        <taxon>Betaproteobacteria</taxon>
        <taxon>Burkholderiales</taxon>
        <taxon>Burkholderiaceae</taxon>
        <taxon>Paraburkholderia</taxon>
    </lineage>
</organism>
<dbReference type="CDD" id="cd13603">
    <property type="entry name" value="PBP2_TRAP_Siap_TeaA_like"/>
    <property type="match status" value="1"/>
</dbReference>